<dbReference type="Proteomes" id="UP000307440">
    <property type="component" value="Unassembled WGS sequence"/>
</dbReference>
<dbReference type="EMBL" id="ML210205">
    <property type="protein sequence ID" value="TFK24190.1"/>
    <property type="molecule type" value="Genomic_DNA"/>
</dbReference>
<evidence type="ECO:0000313" key="2">
    <source>
        <dbReference type="Proteomes" id="UP000307440"/>
    </source>
</evidence>
<gene>
    <name evidence="1" type="ORF">FA15DRAFT_756737</name>
</gene>
<evidence type="ECO:0000313" key="1">
    <source>
        <dbReference type="EMBL" id="TFK24190.1"/>
    </source>
</evidence>
<keyword evidence="2" id="KW-1185">Reference proteome</keyword>
<dbReference type="InterPro" id="IPR011333">
    <property type="entry name" value="SKP1/BTB/POZ_sf"/>
</dbReference>
<accession>A0A5C3KVF8</accession>
<organism evidence="1 2">
    <name type="scientific">Coprinopsis marcescibilis</name>
    <name type="common">Agaric fungus</name>
    <name type="synonym">Psathyrella marcescibilis</name>
    <dbReference type="NCBI Taxonomy" id="230819"/>
    <lineage>
        <taxon>Eukaryota</taxon>
        <taxon>Fungi</taxon>
        <taxon>Dikarya</taxon>
        <taxon>Basidiomycota</taxon>
        <taxon>Agaricomycotina</taxon>
        <taxon>Agaricomycetes</taxon>
        <taxon>Agaricomycetidae</taxon>
        <taxon>Agaricales</taxon>
        <taxon>Agaricineae</taxon>
        <taxon>Psathyrellaceae</taxon>
        <taxon>Coprinopsis</taxon>
    </lineage>
</organism>
<dbReference type="AlphaFoldDB" id="A0A5C3KVF8"/>
<dbReference type="STRING" id="230819.A0A5C3KVF8"/>
<evidence type="ECO:0008006" key="3">
    <source>
        <dbReference type="Google" id="ProtNLM"/>
    </source>
</evidence>
<dbReference type="Gene3D" id="3.30.710.10">
    <property type="entry name" value="Potassium Channel Kv1.1, Chain A"/>
    <property type="match status" value="1"/>
</dbReference>
<dbReference type="OrthoDB" id="3184970at2759"/>
<reference evidence="1 2" key="1">
    <citation type="journal article" date="2019" name="Nat. Ecol. Evol.">
        <title>Megaphylogeny resolves global patterns of mushroom evolution.</title>
        <authorList>
            <person name="Varga T."/>
            <person name="Krizsan K."/>
            <person name="Foldi C."/>
            <person name="Dima B."/>
            <person name="Sanchez-Garcia M."/>
            <person name="Sanchez-Ramirez S."/>
            <person name="Szollosi G.J."/>
            <person name="Szarkandi J.G."/>
            <person name="Papp V."/>
            <person name="Albert L."/>
            <person name="Andreopoulos W."/>
            <person name="Angelini C."/>
            <person name="Antonin V."/>
            <person name="Barry K.W."/>
            <person name="Bougher N.L."/>
            <person name="Buchanan P."/>
            <person name="Buyck B."/>
            <person name="Bense V."/>
            <person name="Catcheside P."/>
            <person name="Chovatia M."/>
            <person name="Cooper J."/>
            <person name="Damon W."/>
            <person name="Desjardin D."/>
            <person name="Finy P."/>
            <person name="Geml J."/>
            <person name="Haridas S."/>
            <person name="Hughes K."/>
            <person name="Justo A."/>
            <person name="Karasinski D."/>
            <person name="Kautmanova I."/>
            <person name="Kiss B."/>
            <person name="Kocsube S."/>
            <person name="Kotiranta H."/>
            <person name="LaButti K.M."/>
            <person name="Lechner B.E."/>
            <person name="Liimatainen K."/>
            <person name="Lipzen A."/>
            <person name="Lukacs Z."/>
            <person name="Mihaltcheva S."/>
            <person name="Morgado L.N."/>
            <person name="Niskanen T."/>
            <person name="Noordeloos M.E."/>
            <person name="Ohm R.A."/>
            <person name="Ortiz-Santana B."/>
            <person name="Ovrebo C."/>
            <person name="Racz N."/>
            <person name="Riley R."/>
            <person name="Savchenko A."/>
            <person name="Shiryaev A."/>
            <person name="Soop K."/>
            <person name="Spirin V."/>
            <person name="Szebenyi C."/>
            <person name="Tomsovsky M."/>
            <person name="Tulloss R.E."/>
            <person name="Uehling J."/>
            <person name="Grigoriev I.V."/>
            <person name="Vagvolgyi C."/>
            <person name="Papp T."/>
            <person name="Martin F.M."/>
            <person name="Miettinen O."/>
            <person name="Hibbett D.S."/>
            <person name="Nagy L.G."/>
        </authorList>
    </citation>
    <scope>NUCLEOTIDE SEQUENCE [LARGE SCALE GENOMIC DNA]</scope>
    <source>
        <strain evidence="1 2">CBS 121175</strain>
    </source>
</reference>
<name>A0A5C3KVF8_COPMA</name>
<sequence>MADTPSSHIQEASTCPKFSASEAEIVFQSNDNVRFRIHSANLSVNAGGFPPVASVSGDGGLTVAEDECVPLSEPSKVLEIIFAFVYPQRYPDIETFEEFDFVSEISEASEKYQIYPAMNICRRRLRDFAKSHPIQVCLYGARHGYDDLVELTARHAFVLPLSTIIPLLPPHLILPWINYHHKWLQVRNSFFAINYHDYPQGRHSLTTQDINCMDISYTRNKPAHGSCGKFINAVVPLLAKAMPSPTDEYGLEFLLDLDKTFDVAQLCSSCTHTGSCCRKAVDHWKYEVQQKISKIPAFKDFIATHV</sequence>
<proteinExistence type="predicted"/>
<protein>
    <recommendedName>
        <fullName evidence="3">BTB domain-containing protein</fullName>
    </recommendedName>
</protein>